<protein>
    <submittedName>
        <fullName evidence="2">Tetratricopeptide (TPR) repeat protein</fullName>
    </submittedName>
</protein>
<accession>A0A7W6DCC4</accession>
<dbReference type="Gene3D" id="1.25.40.10">
    <property type="entry name" value="Tetratricopeptide repeat domain"/>
    <property type="match status" value="1"/>
</dbReference>
<dbReference type="EMBL" id="JACIEE010000008">
    <property type="protein sequence ID" value="MBB3978626.1"/>
    <property type="molecule type" value="Genomic_DNA"/>
</dbReference>
<dbReference type="AlphaFoldDB" id="A0A7W6DCC4"/>
<dbReference type="Pfam" id="PF22860">
    <property type="entry name" value="DUF7017"/>
    <property type="match status" value="1"/>
</dbReference>
<proteinExistence type="predicted"/>
<sequence length="517" mass="57706">MNEWDIFKQIKTLITDFAAALDRNQPVNPRHVDEIMDWMRKFYRLKPRVPDMACSAILGQLTKVGPHLPKFPDIIGWVGPEGLRSEDWKPNEFEGKTYPSLAMKIARALCKWVKAHSDASNSQIGMALQWAERVKETAAGDDALWLNWDVAALLRRSGDFQRAAELLSGVIKSKRNEFWVWAEAGRLYQSEQPELALACFCRALECPAEPKFLVRAHEELAELLAGQDEHAQASLEINITIAIREAEGWPLGRRLEELLAKPWYDPSAGGAEEPKAFYARHSSAALALCFDVVETKTATCLGVLVPHSPAGTRPDRKQKLLMRFAIKDAKGLAWSLVGPKTSKMKFEAGSPLTLVIGRQHGDDRRTVIHVATRLDSAYWDCLEEHIGVVVREATDDTSMKVFIDGTGEEAAVGVSEDKSLRIGDCVRFRVARNPKNDRLDAFNVERNDLPTKNVKLVHGQLRRNTKGFAFIDDVFVAPFLVGSIDSATEDVTALAVFGKHPSRGDRTWRAISLNAAM</sequence>
<evidence type="ECO:0000259" key="1">
    <source>
        <dbReference type="Pfam" id="PF22707"/>
    </source>
</evidence>
<reference evidence="2 3" key="1">
    <citation type="submission" date="2020-08" db="EMBL/GenBank/DDBJ databases">
        <title>Genomic Encyclopedia of Type Strains, Phase IV (KMG-IV): sequencing the most valuable type-strain genomes for metagenomic binning, comparative biology and taxonomic classification.</title>
        <authorList>
            <person name="Goeker M."/>
        </authorList>
    </citation>
    <scope>NUCLEOTIDE SEQUENCE [LARGE SCALE GENOMIC DNA]</scope>
    <source>
        <strain evidence="2 3">DSM 100211</strain>
    </source>
</reference>
<evidence type="ECO:0000313" key="2">
    <source>
        <dbReference type="EMBL" id="MBB3978626.1"/>
    </source>
</evidence>
<name>A0A7W6DCC4_9HYPH</name>
<organism evidence="2 3">
    <name type="scientific">Mycoplana azooxidifex</name>
    <dbReference type="NCBI Taxonomy" id="1636188"/>
    <lineage>
        <taxon>Bacteria</taxon>
        <taxon>Pseudomonadati</taxon>
        <taxon>Pseudomonadota</taxon>
        <taxon>Alphaproteobacteria</taxon>
        <taxon>Hyphomicrobiales</taxon>
        <taxon>Rhizobiaceae</taxon>
        <taxon>Mycoplana</taxon>
    </lineage>
</organism>
<evidence type="ECO:0000313" key="3">
    <source>
        <dbReference type="Proteomes" id="UP000574761"/>
    </source>
</evidence>
<dbReference type="InterPro" id="IPR011990">
    <property type="entry name" value="TPR-like_helical_dom_sf"/>
</dbReference>
<comment type="caution">
    <text evidence="2">The sequence shown here is derived from an EMBL/GenBank/DDBJ whole genome shotgun (WGS) entry which is preliminary data.</text>
</comment>
<dbReference type="RefSeq" id="WP_183806890.1">
    <property type="nucleotide sequence ID" value="NZ_JACIEE010000008.1"/>
</dbReference>
<keyword evidence="3" id="KW-1185">Reference proteome</keyword>
<dbReference type="Pfam" id="PF22707">
    <property type="entry name" value="S1CSD-TOTE-2"/>
    <property type="match status" value="1"/>
</dbReference>
<gene>
    <name evidence="2" type="ORF">GGQ64_003861</name>
</gene>
<dbReference type="InterPro" id="IPR054283">
    <property type="entry name" value="DUF7017"/>
</dbReference>
<dbReference type="Proteomes" id="UP000574761">
    <property type="component" value="Unassembled WGS sequence"/>
</dbReference>
<feature type="domain" description="TOTE conflict systems S1/CSD-like" evidence="1">
    <location>
        <begin position="455"/>
        <end position="513"/>
    </location>
</feature>
<dbReference type="InterPro" id="IPR054427">
    <property type="entry name" value="S1CSD-TOTE-2"/>
</dbReference>
<dbReference type="SUPFAM" id="SSF48452">
    <property type="entry name" value="TPR-like"/>
    <property type="match status" value="1"/>
</dbReference>